<evidence type="ECO:0000256" key="2">
    <source>
        <dbReference type="ARBA" id="ARBA00022448"/>
    </source>
</evidence>
<gene>
    <name evidence="9" type="ORF">PVAG01_08010</name>
</gene>
<organism evidence="9 10">
    <name type="scientific">Phlyctema vagabunda</name>
    <dbReference type="NCBI Taxonomy" id="108571"/>
    <lineage>
        <taxon>Eukaryota</taxon>
        <taxon>Fungi</taxon>
        <taxon>Dikarya</taxon>
        <taxon>Ascomycota</taxon>
        <taxon>Pezizomycotina</taxon>
        <taxon>Leotiomycetes</taxon>
        <taxon>Helotiales</taxon>
        <taxon>Dermateaceae</taxon>
        <taxon>Phlyctema</taxon>
    </lineage>
</organism>
<feature type="transmembrane region" description="Helical" evidence="7">
    <location>
        <begin position="322"/>
        <end position="342"/>
    </location>
</feature>
<name>A0ABR4PE19_9HELO</name>
<comment type="subcellular location">
    <subcellularLocation>
        <location evidence="1">Membrane</location>
        <topology evidence="1">Multi-pass membrane protein</topology>
    </subcellularLocation>
</comment>
<sequence length="503" mass="53391">MTTTDIPPVMKQGSYLGWVRLLLVCLASFTDIANLGMCNIALPSIAQDLNLGPGELQWVLTAYALTFGGFLLVGGRLGSIFGIRRVFKVGLFLFMAFSILCAAVKQPVAFLVGRALQGIAAALTIPTGQASLKSFFPSPDQHHISLAVWGASGATGFVLGPIIGGLFEGTQGWRWIFWFTTILTGALFVISLFLLRTPQEDKVVFKKSAVEQFRTLDAFGCLLSLAGFVLLTYALTSGESEGWGSPAIISTLILSVVLILFFVLVEWKVSKNPLIPRAVIRRGNAATGCALGAFTYAVWQGINYILTLELQDFGFTALETAVRFLPLGGVALATNFVAPFIIKRTGARPVFIAGWVVTIVGVVLLSVMSSKDEYAKYCIPGMILFMAGVNSVFYAANVEVIGGAPADDQATIAGIFNMSLQMGGSVLGFAIVTLVRTAVEDNAGGSESARARLKGYRAGHYTILAMSGTAAALSALLVSSSKATQASEVQESENEGESVSTKV</sequence>
<dbReference type="PROSITE" id="PS50850">
    <property type="entry name" value="MFS"/>
    <property type="match status" value="1"/>
</dbReference>
<feature type="domain" description="Major facilitator superfamily (MFS) profile" evidence="8">
    <location>
        <begin position="20"/>
        <end position="483"/>
    </location>
</feature>
<comment type="caution">
    <text evidence="9">The sequence shown here is derived from an EMBL/GenBank/DDBJ whole genome shotgun (WGS) entry which is preliminary data.</text>
</comment>
<protein>
    <submittedName>
        <fullName evidence="9">MFS transporter</fullName>
    </submittedName>
</protein>
<feature type="transmembrane region" description="Helical" evidence="7">
    <location>
        <begin position="175"/>
        <end position="195"/>
    </location>
</feature>
<dbReference type="Pfam" id="PF07690">
    <property type="entry name" value="MFS_1"/>
    <property type="match status" value="1"/>
</dbReference>
<evidence type="ECO:0000256" key="1">
    <source>
        <dbReference type="ARBA" id="ARBA00004141"/>
    </source>
</evidence>
<proteinExistence type="predicted"/>
<dbReference type="InterPro" id="IPR011701">
    <property type="entry name" value="MFS"/>
</dbReference>
<dbReference type="SUPFAM" id="SSF103473">
    <property type="entry name" value="MFS general substrate transporter"/>
    <property type="match status" value="2"/>
</dbReference>
<evidence type="ECO:0000313" key="10">
    <source>
        <dbReference type="Proteomes" id="UP001629113"/>
    </source>
</evidence>
<keyword evidence="4 7" id="KW-1133">Transmembrane helix</keyword>
<dbReference type="EMBL" id="JBFCZG010000006">
    <property type="protein sequence ID" value="KAL3421564.1"/>
    <property type="molecule type" value="Genomic_DNA"/>
</dbReference>
<feature type="transmembrane region" description="Helical" evidence="7">
    <location>
        <begin position="21"/>
        <end position="44"/>
    </location>
</feature>
<keyword evidence="5 7" id="KW-0472">Membrane</keyword>
<dbReference type="PANTHER" id="PTHR42718:SF9">
    <property type="entry name" value="MAJOR FACILITATOR SUPERFAMILY MULTIDRUG TRANSPORTER MFSC"/>
    <property type="match status" value="1"/>
</dbReference>
<feature type="transmembrane region" description="Helical" evidence="7">
    <location>
        <begin position="374"/>
        <end position="395"/>
    </location>
</feature>
<evidence type="ECO:0000313" key="9">
    <source>
        <dbReference type="EMBL" id="KAL3421564.1"/>
    </source>
</evidence>
<dbReference type="Gene3D" id="1.20.1720.10">
    <property type="entry name" value="Multidrug resistance protein D"/>
    <property type="match status" value="1"/>
</dbReference>
<evidence type="ECO:0000259" key="8">
    <source>
        <dbReference type="PROSITE" id="PS50850"/>
    </source>
</evidence>
<keyword evidence="3 7" id="KW-0812">Transmembrane</keyword>
<dbReference type="InterPro" id="IPR036259">
    <property type="entry name" value="MFS_trans_sf"/>
</dbReference>
<evidence type="ECO:0000256" key="4">
    <source>
        <dbReference type="ARBA" id="ARBA00022989"/>
    </source>
</evidence>
<evidence type="ECO:0000256" key="7">
    <source>
        <dbReference type="SAM" id="Phobius"/>
    </source>
</evidence>
<dbReference type="PANTHER" id="PTHR42718">
    <property type="entry name" value="MAJOR FACILITATOR SUPERFAMILY MULTIDRUG TRANSPORTER MFSC"/>
    <property type="match status" value="1"/>
</dbReference>
<feature type="transmembrane region" description="Helical" evidence="7">
    <location>
        <begin position="285"/>
        <end position="302"/>
    </location>
</feature>
<evidence type="ECO:0000256" key="6">
    <source>
        <dbReference type="SAM" id="MobiDB-lite"/>
    </source>
</evidence>
<feature type="transmembrane region" description="Helical" evidence="7">
    <location>
        <begin position="415"/>
        <end position="438"/>
    </location>
</feature>
<feature type="transmembrane region" description="Helical" evidence="7">
    <location>
        <begin position="349"/>
        <end position="368"/>
    </location>
</feature>
<keyword evidence="10" id="KW-1185">Reference proteome</keyword>
<reference evidence="9 10" key="1">
    <citation type="submission" date="2024-06" db="EMBL/GenBank/DDBJ databases">
        <title>Complete genome of Phlyctema vagabunda strain 19-DSS-EL-015.</title>
        <authorList>
            <person name="Fiorenzani C."/>
        </authorList>
    </citation>
    <scope>NUCLEOTIDE SEQUENCE [LARGE SCALE GENOMIC DNA]</scope>
    <source>
        <strain evidence="9 10">19-DSS-EL-015</strain>
    </source>
</reference>
<feature type="transmembrane region" description="Helical" evidence="7">
    <location>
        <begin position="56"/>
        <end position="74"/>
    </location>
</feature>
<feature type="transmembrane region" description="Helical" evidence="7">
    <location>
        <begin position="247"/>
        <end position="265"/>
    </location>
</feature>
<feature type="transmembrane region" description="Helical" evidence="7">
    <location>
        <begin position="216"/>
        <end position="235"/>
    </location>
</feature>
<dbReference type="InterPro" id="IPR020846">
    <property type="entry name" value="MFS_dom"/>
</dbReference>
<feature type="region of interest" description="Disordered" evidence="6">
    <location>
        <begin position="483"/>
        <end position="503"/>
    </location>
</feature>
<dbReference type="Gene3D" id="1.20.1250.20">
    <property type="entry name" value="MFS general substrate transporter like domains"/>
    <property type="match status" value="1"/>
</dbReference>
<evidence type="ECO:0000256" key="5">
    <source>
        <dbReference type="ARBA" id="ARBA00023136"/>
    </source>
</evidence>
<evidence type="ECO:0000256" key="3">
    <source>
        <dbReference type="ARBA" id="ARBA00022692"/>
    </source>
</evidence>
<feature type="transmembrane region" description="Helical" evidence="7">
    <location>
        <begin position="86"/>
        <end position="105"/>
    </location>
</feature>
<keyword evidence="2" id="KW-0813">Transport</keyword>
<feature type="transmembrane region" description="Helical" evidence="7">
    <location>
        <begin position="458"/>
        <end position="478"/>
    </location>
</feature>
<feature type="transmembrane region" description="Helical" evidence="7">
    <location>
        <begin position="111"/>
        <end position="132"/>
    </location>
</feature>
<feature type="transmembrane region" description="Helical" evidence="7">
    <location>
        <begin position="144"/>
        <end position="163"/>
    </location>
</feature>
<accession>A0ABR4PE19</accession>
<dbReference type="Proteomes" id="UP001629113">
    <property type="component" value="Unassembled WGS sequence"/>
</dbReference>